<dbReference type="Gene3D" id="3.40.50.720">
    <property type="entry name" value="NAD(P)-binding Rossmann-like Domain"/>
    <property type="match status" value="1"/>
</dbReference>
<protein>
    <submittedName>
        <fullName evidence="6">Short-chain dehydrogenase/reductase (SDR) family protein</fullName>
    </submittedName>
</protein>
<dbReference type="PRINTS" id="PR00081">
    <property type="entry name" value="GDHRDH"/>
</dbReference>
<evidence type="ECO:0000313" key="7">
    <source>
        <dbReference type="Proteomes" id="UP000004931"/>
    </source>
</evidence>
<dbReference type="InterPro" id="IPR002347">
    <property type="entry name" value="SDR_fam"/>
</dbReference>
<reference evidence="6 7" key="1">
    <citation type="journal article" date="2010" name="J. Bacteriol.">
        <title>Genome sequence of the oligotrophic marine Gammaproteobacterium HTCC2143, isolated from the Oregon Coast.</title>
        <authorList>
            <person name="Oh H.M."/>
            <person name="Kang I."/>
            <person name="Ferriera S."/>
            <person name="Giovannoni S.J."/>
            <person name="Cho J.C."/>
        </authorList>
    </citation>
    <scope>NUCLEOTIDE SEQUENCE [LARGE SCALE GENOMIC DNA]</scope>
    <source>
        <strain evidence="6 7">HTCC2143</strain>
    </source>
</reference>
<dbReference type="OrthoDB" id="6861885at2"/>
<dbReference type="PRINTS" id="PR00080">
    <property type="entry name" value="SDRFAMILY"/>
</dbReference>
<dbReference type="SUPFAM" id="SSF51735">
    <property type="entry name" value="NAD(P)-binding Rossmann-fold domains"/>
    <property type="match status" value="1"/>
</dbReference>
<dbReference type="FunFam" id="3.40.50.720:FF:000084">
    <property type="entry name" value="Short-chain dehydrogenase reductase"/>
    <property type="match status" value="1"/>
</dbReference>
<evidence type="ECO:0000256" key="3">
    <source>
        <dbReference type="ARBA" id="ARBA00023027"/>
    </source>
</evidence>
<dbReference type="Proteomes" id="UP000004931">
    <property type="component" value="Unassembled WGS sequence"/>
</dbReference>
<organism evidence="6 7">
    <name type="scientific">marine gamma proteobacterium HTCC2143</name>
    <dbReference type="NCBI Taxonomy" id="247633"/>
    <lineage>
        <taxon>Bacteria</taxon>
        <taxon>Pseudomonadati</taxon>
        <taxon>Pseudomonadota</taxon>
        <taxon>Gammaproteobacteria</taxon>
        <taxon>Cellvibrionales</taxon>
        <taxon>Spongiibacteraceae</taxon>
        <taxon>BD1-7 clade</taxon>
    </lineage>
</organism>
<dbReference type="STRING" id="247633.GP2143_02394"/>
<sequence length="278" mass="28694">MTNRLDGKVAVITGAASGIGAVTARRFVAEGCRVILGDIQTQEGRELADSLGDAALFCPCNVTSEKNVSTLVDLAVSSFGKLDIMFNNAGIVGSKGPIHTTPGEEWVATLDILVNGVFYGVKHAARVMRQQGSGSIINMSSVAGLVGGLGPHAYTVAKHAIVGLTKSTSAELCSDGIRVNAIAPYSMATPMVAAAHLQDHQAIEQTSKNLAEKSPLPNRAGTADDVANAALWLASDESGYTSGLTLTTDAGVTAGSLMRAARYADYSPMQKEAGKTGL</sequence>
<comment type="similarity">
    <text evidence="1">Belongs to the short-chain dehydrogenases/reductases (SDR) family.</text>
</comment>
<gene>
    <name evidence="6" type="ORF">GP2143_02394</name>
</gene>
<keyword evidence="2" id="KW-0560">Oxidoreductase</keyword>
<dbReference type="AlphaFoldDB" id="A0YEA0"/>
<dbReference type="eggNOG" id="COG1028">
    <property type="taxonomic scope" value="Bacteria"/>
</dbReference>
<keyword evidence="7" id="KW-1185">Reference proteome</keyword>
<evidence type="ECO:0000256" key="1">
    <source>
        <dbReference type="ARBA" id="ARBA00006484"/>
    </source>
</evidence>
<dbReference type="EMBL" id="AAVT01000006">
    <property type="protein sequence ID" value="EAW30736.1"/>
    <property type="molecule type" value="Genomic_DNA"/>
</dbReference>
<evidence type="ECO:0000256" key="5">
    <source>
        <dbReference type="ARBA" id="ARBA00023221"/>
    </source>
</evidence>
<keyword evidence="4" id="KW-0443">Lipid metabolism</keyword>
<keyword evidence="5" id="KW-0753">Steroid metabolism</keyword>
<evidence type="ECO:0000256" key="4">
    <source>
        <dbReference type="ARBA" id="ARBA00023098"/>
    </source>
</evidence>
<proteinExistence type="inferred from homology"/>
<evidence type="ECO:0000256" key="2">
    <source>
        <dbReference type="ARBA" id="ARBA00023002"/>
    </source>
</evidence>
<dbReference type="PANTHER" id="PTHR43180:SF28">
    <property type="entry name" value="NAD(P)-BINDING ROSSMANN-FOLD SUPERFAMILY PROTEIN"/>
    <property type="match status" value="1"/>
</dbReference>
<dbReference type="GO" id="GO:0016491">
    <property type="term" value="F:oxidoreductase activity"/>
    <property type="evidence" value="ECO:0007669"/>
    <property type="project" value="UniProtKB-KW"/>
</dbReference>
<dbReference type="GO" id="GO:0008202">
    <property type="term" value="P:steroid metabolic process"/>
    <property type="evidence" value="ECO:0007669"/>
    <property type="project" value="UniProtKB-KW"/>
</dbReference>
<comment type="caution">
    <text evidence="6">The sequence shown here is derived from an EMBL/GenBank/DDBJ whole genome shotgun (WGS) entry which is preliminary data.</text>
</comment>
<name>A0YEA0_9GAMM</name>
<dbReference type="Pfam" id="PF13561">
    <property type="entry name" value="adh_short_C2"/>
    <property type="match status" value="1"/>
</dbReference>
<keyword evidence="3" id="KW-0520">NAD</keyword>
<evidence type="ECO:0000313" key="6">
    <source>
        <dbReference type="EMBL" id="EAW30736.1"/>
    </source>
</evidence>
<dbReference type="PANTHER" id="PTHR43180">
    <property type="entry name" value="3-OXOACYL-(ACYL-CARRIER-PROTEIN) REDUCTASE (AFU_ORTHOLOGUE AFUA_6G11210)"/>
    <property type="match status" value="1"/>
</dbReference>
<accession>A0YEA0</accession>
<dbReference type="InterPro" id="IPR036291">
    <property type="entry name" value="NAD(P)-bd_dom_sf"/>
</dbReference>